<sequence length="709" mass="79090">MQAQKYKISAISLALSAIFSNLAFADDDHAHETITVLGETYRNTATKTSLDPEETPQALSIVTQDELNTRGASSISEAVRYTSGIHTDLRGGMVTRFDLFNIRGFTNYTNFYDGLPLPYNNFFLQPQIDTVAVEQIEVFKGPTSVLYGNMPPGGMVNIIAKSPQKQSAHSVGVSAGTNNLQQAKFDSTGQIGDSDFTYRIVGLARKKDGQVDTSKEERYVIAPSLDWQVTDNTLINFNAYYQDDPEGNVFTSVPASGSVLSNPVGKLSPDTFLGDENWSMFDRQVLLVGYKILHNFNNQWQFLQNARFMDASMKQEEVFNSFLMADNRTMARTAFATDEEVKSFVIDNQLSGYFETGSIGHNLLIGIDYQSVDTDVFGKQTSPLVTPLLQDIFNPNTNSIDRDTLFFAGDRKTEVDMTQLGVYLQDQFTWNNLVMVAGLRWDSVESDTKAVENNYVFATTTNSTEKIDDTNISMRVGALYQFDNGIHPYASYSESFEPISGVDAAGRAFEPSTGEQWEVGVKYAPLTSDLQASVALFHITKEKAMLNDPDNLSAPRYQAGEIVSQGAELEAKWQASEQLDLTANYTYVDMEITKDDFYNQEGRTPVWVPEQTASLWGNYYFTDMLNGLRLSSGVRYVGEAQLDPQNSDTVPDYTLVDAAASYVFSSLDDTTLTVSATNLFDKEYFSCYDQISCWYGEERTIEASIDYSF</sequence>
<dbReference type="InterPro" id="IPR010105">
    <property type="entry name" value="TonB_sidphr_rcpt"/>
</dbReference>
<dbReference type="InterPro" id="IPR010916">
    <property type="entry name" value="TonB_box_CS"/>
</dbReference>
<dbReference type="NCBIfam" id="TIGR01783">
    <property type="entry name" value="TonB-siderophor"/>
    <property type="match status" value="1"/>
</dbReference>
<dbReference type="InterPro" id="IPR000531">
    <property type="entry name" value="Beta-barrel_TonB"/>
</dbReference>
<feature type="chain" id="PRO_5024354295" evidence="18">
    <location>
        <begin position="26"/>
        <end position="709"/>
    </location>
</feature>
<evidence type="ECO:0000256" key="16">
    <source>
        <dbReference type="PROSITE-ProRule" id="PRU10144"/>
    </source>
</evidence>
<feature type="short sequence motif" description="TonB box" evidence="15">
    <location>
        <begin position="33"/>
        <end position="39"/>
    </location>
</feature>
<evidence type="ECO:0000256" key="6">
    <source>
        <dbReference type="ARBA" id="ARBA00022692"/>
    </source>
</evidence>
<evidence type="ECO:0000256" key="10">
    <source>
        <dbReference type="ARBA" id="ARBA00023077"/>
    </source>
</evidence>
<dbReference type="Gene3D" id="2.170.130.10">
    <property type="entry name" value="TonB-dependent receptor, plug domain"/>
    <property type="match status" value="1"/>
</dbReference>
<evidence type="ECO:0000256" key="1">
    <source>
        <dbReference type="ARBA" id="ARBA00004571"/>
    </source>
</evidence>
<comment type="subcellular location">
    <subcellularLocation>
        <location evidence="1 14">Cell outer membrane</location>
        <topology evidence="1 14">Multi-pass membrane protein</topology>
    </subcellularLocation>
</comment>
<dbReference type="Proteomes" id="UP000326687">
    <property type="component" value="Unassembled WGS sequence"/>
</dbReference>
<dbReference type="InterPro" id="IPR036942">
    <property type="entry name" value="Beta-barrel_TonB_sf"/>
</dbReference>
<dbReference type="GO" id="GO:0038023">
    <property type="term" value="F:signaling receptor activity"/>
    <property type="evidence" value="ECO:0007669"/>
    <property type="project" value="InterPro"/>
</dbReference>
<protein>
    <submittedName>
        <fullName evidence="21">TonB-dependent siderophore receptor</fullName>
    </submittedName>
</protein>
<comment type="similarity">
    <text evidence="2 14 17">Belongs to the TonB-dependent receptor family.</text>
</comment>
<keyword evidence="13 14" id="KW-0998">Cell outer membrane</keyword>
<dbReference type="InterPro" id="IPR039426">
    <property type="entry name" value="TonB-dep_rcpt-like"/>
</dbReference>
<dbReference type="SUPFAM" id="SSF56935">
    <property type="entry name" value="Porins"/>
    <property type="match status" value="1"/>
</dbReference>
<keyword evidence="5" id="KW-0410">Iron transport</keyword>
<evidence type="ECO:0000256" key="8">
    <source>
        <dbReference type="ARBA" id="ARBA00023004"/>
    </source>
</evidence>
<evidence type="ECO:0000256" key="12">
    <source>
        <dbReference type="ARBA" id="ARBA00023170"/>
    </source>
</evidence>
<feature type="domain" description="TonB-dependent receptor plug" evidence="20">
    <location>
        <begin position="52"/>
        <end position="154"/>
    </location>
</feature>
<evidence type="ECO:0000259" key="20">
    <source>
        <dbReference type="Pfam" id="PF07715"/>
    </source>
</evidence>
<evidence type="ECO:0000256" key="4">
    <source>
        <dbReference type="ARBA" id="ARBA00022452"/>
    </source>
</evidence>
<evidence type="ECO:0000256" key="17">
    <source>
        <dbReference type="RuleBase" id="RU003357"/>
    </source>
</evidence>
<evidence type="ECO:0000256" key="11">
    <source>
        <dbReference type="ARBA" id="ARBA00023136"/>
    </source>
</evidence>
<evidence type="ECO:0000259" key="19">
    <source>
        <dbReference type="Pfam" id="PF00593"/>
    </source>
</evidence>
<dbReference type="CDD" id="cd01347">
    <property type="entry name" value="ligand_gated_channel"/>
    <property type="match status" value="1"/>
</dbReference>
<evidence type="ECO:0000256" key="14">
    <source>
        <dbReference type="PROSITE-ProRule" id="PRU01360"/>
    </source>
</evidence>
<keyword evidence="8" id="KW-0408">Iron</keyword>
<evidence type="ECO:0000256" key="2">
    <source>
        <dbReference type="ARBA" id="ARBA00009810"/>
    </source>
</evidence>
<keyword evidence="6 14" id="KW-0812">Transmembrane</keyword>
<dbReference type="GO" id="GO:0015344">
    <property type="term" value="F:siderophore uptake transmembrane transporter activity"/>
    <property type="evidence" value="ECO:0007669"/>
    <property type="project" value="TreeGrafter"/>
</dbReference>
<reference evidence="21 22" key="1">
    <citation type="submission" date="2019-09" db="EMBL/GenBank/DDBJ databases">
        <title>Vibrio Fortis S7-72.</title>
        <authorList>
            <person name="Das S.K."/>
        </authorList>
    </citation>
    <scope>NUCLEOTIDE SEQUENCE [LARGE SCALE GENOMIC DNA]</scope>
    <source>
        <strain evidence="21 22">S7-72</strain>
    </source>
</reference>
<keyword evidence="12 21" id="KW-0675">Receptor</keyword>
<feature type="signal peptide" evidence="18">
    <location>
        <begin position="1"/>
        <end position="25"/>
    </location>
</feature>
<organism evidence="21 22">
    <name type="scientific">Vibrio fortis</name>
    <dbReference type="NCBI Taxonomy" id="212667"/>
    <lineage>
        <taxon>Bacteria</taxon>
        <taxon>Pseudomonadati</taxon>
        <taxon>Pseudomonadota</taxon>
        <taxon>Gammaproteobacteria</taxon>
        <taxon>Vibrionales</taxon>
        <taxon>Vibrionaceae</taxon>
        <taxon>Vibrio</taxon>
    </lineage>
</organism>
<dbReference type="AlphaFoldDB" id="A0A5N3S2I8"/>
<gene>
    <name evidence="21" type="ORF">F2Z80_24650</name>
</gene>
<dbReference type="PROSITE" id="PS00430">
    <property type="entry name" value="TONB_DEPENDENT_REC_1"/>
    <property type="match status" value="1"/>
</dbReference>
<evidence type="ECO:0000256" key="7">
    <source>
        <dbReference type="ARBA" id="ARBA00022729"/>
    </source>
</evidence>
<proteinExistence type="inferred from homology"/>
<dbReference type="PROSITE" id="PS01156">
    <property type="entry name" value="TONB_DEPENDENT_REC_2"/>
    <property type="match status" value="1"/>
</dbReference>
<evidence type="ECO:0000256" key="18">
    <source>
        <dbReference type="SAM" id="SignalP"/>
    </source>
</evidence>
<keyword evidence="3 14" id="KW-0813">Transport</keyword>
<dbReference type="Pfam" id="PF00593">
    <property type="entry name" value="TonB_dep_Rec_b-barrel"/>
    <property type="match status" value="1"/>
</dbReference>
<feature type="domain" description="TonB-dependent receptor-like beta-barrel" evidence="19">
    <location>
        <begin position="226"/>
        <end position="679"/>
    </location>
</feature>
<dbReference type="Pfam" id="PF07715">
    <property type="entry name" value="Plug"/>
    <property type="match status" value="1"/>
</dbReference>
<dbReference type="Gene3D" id="2.40.170.20">
    <property type="entry name" value="TonB-dependent receptor, beta-barrel domain"/>
    <property type="match status" value="1"/>
</dbReference>
<dbReference type="GO" id="GO:0015891">
    <property type="term" value="P:siderophore transport"/>
    <property type="evidence" value="ECO:0007669"/>
    <property type="project" value="InterPro"/>
</dbReference>
<evidence type="ECO:0000256" key="3">
    <source>
        <dbReference type="ARBA" id="ARBA00022448"/>
    </source>
</evidence>
<evidence type="ECO:0000256" key="9">
    <source>
        <dbReference type="ARBA" id="ARBA00023065"/>
    </source>
</evidence>
<accession>A0A5N3S2I8</accession>
<evidence type="ECO:0000256" key="15">
    <source>
        <dbReference type="PROSITE-ProRule" id="PRU10143"/>
    </source>
</evidence>
<dbReference type="PROSITE" id="PS52016">
    <property type="entry name" value="TONB_DEPENDENT_REC_3"/>
    <property type="match status" value="1"/>
</dbReference>
<dbReference type="PANTHER" id="PTHR32552">
    <property type="entry name" value="FERRICHROME IRON RECEPTOR-RELATED"/>
    <property type="match status" value="1"/>
</dbReference>
<evidence type="ECO:0000256" key="13">
    <source>
        <dbReference type="ARBA" id="ARBA00023237"/>
    </source>
</evidence>
<feature type="short sequence motif" description="TonB C-terminal box" evidence="16">
    <location>
        <begin position="692"/>
        <end position="709"/>
    </location>
</feature>
<keyword evidence="11 14" id="KW-0472">Membrane</keyword>
<evidence type="ECO:0000313" key="22">
    <source>
        <dbReference type="Proteomes" id="UP000326687"/>
    </source>
</evidence>
<dbReference type="GO" id="GO:0009279">
    <property type="term" value="C:cell outer membrane"/>
    <property type="evidence" value="ECO:0007669"/>
    <property type="project" value="UniProtKB-SubCell"/>
</dbReference>
<evidence type="ECO:0000313" key="21">
    <source>
        <dbReference type="EMBL" id="KAB0300275.1"/>
    </source>
</evidence>
<keyword evidence="4 14" id="KW-1134">Transmembrane beta strand</keyword>
<keyword evidence="9" id="KW-0406">Ion transport</keyword>
<dbReference type="InterPro" id="IPR012910">
    <property type="entry name" value="Plug_dom"/>
</dbReference>
<name>A0A5N3S2I8_9VIBR</name>
<comment type="caution">
    <text evidence="21">The sequence shown here is derived from an EMBL/GenBank/DDBJ whole genome shotgun (WGS) entry which is preliminary data.</text>
</comment>
<dbReference type="RefSeq" id="WP_150897676.1">
    <property type="nucleotide sequence ID" value="NZ_VXDD01000005.1"/>
</dbReference>
<dbReference type="InterPro" id="IPR037066">
    <property type="entry name" value="Plug_dom_sf"/>
</dbReference>
<evidence type="ECO:0000256" key="5">
    <source>
        <dbReference type="ARBA" id="ARBA00022496"/>
    </source>
</evidence>
<keyword evidence="7 18" id="KW-0732">Signal</keyword>
<keyword evidence="10 15" id="KW-0798">TonB box</keyword>
<dbReference type="EMBL" id="VXDD01000005">
    <property type="protein sequence ID" value="KAB0300275.1"/>
    <property type="molecule type" value="Genomic_DNA"/>
</dbReference>
<dbReference type="InterPro" id="IPR010917">
    <property type="entry name" value="TonB_rcpt_CS"/>
</dbReference>
<dbReference type="PANTHER" id="PTHR32552:SF68">
    <property type="entry name" value="FERRICHROME OUTER MEMBRANE TRANSPORTER_PHAGE RECEPTOR"/>
    <property type="match status" value="1"/>
</dbReference>